<dbReference type="EMBL" id="JAVDUM010000008">
    <property type="protein sequence ID" value="MDR6867436.1"/>
    <property type="molecule type" value="Genomic_DNA"/>
</dbReference>
<evidence type="ECO:0000313" key="2">
    <source>
        <dbReference type="EMBL" id="MDR6867436.1"/>
    </source>
</evidence>
<feature type="compositionally biased region" description="Basic and acidic residues" evidence="1">
    <location>
        <begin position="8"/>
        <end position="26"/>
    </location>
</feature>
<dbReference type="InterPro" id="IPR009057">
    <property type="entry name" value="Homeodomain-like_sf"/>
</dbReference>
<keyword evidence="3" id="KW-1185">Reference proteome</keyword>
<feature type="region of interest" description="Disordered" evidence="1">
    <location>
        <begin position="1"/>
        <end position="26"/>
    </location>
</feature>
<dbReference type="Proteomes" id="UP001259347">
    <property type="component" value="Unassembled WGS sequence"/>
</dbReference>
<proteinExistence type="predicted"/>
<gene>
    <name evidence="2" type="ORF">J2Y69_002039</name>
</gene>
<reference evidence="2 3" key="1">
    <citation type="submission" date="2023-07" db="EMBL/GenBank/DDBJ databases">
        <title>Sorghum-associated microbial communities from plants grown in Nebraska, USA.</title>
        <authorList>
            <person name="Schachtman D."/>
        </authorList>
    </citation>
    <scope>NUCLEOTIDE SEQUENCE [LARGE SCALE GENOMIC DNA]</scope>
    <source>
        <strain evidence="2 3">2980</strain>
    </source>
</reference>
<dbReference type="SUPFAM" id="SSF46689">
    <property type="entry name" value="Homeodomain-like"/>
    <property type="match status" value="1"/>
</dbReference>
<protein>
    <submittedName>
        <fullName evidence="2">AcrR family transcriptional regulator</fullName>
    </submittedName>
</protein>
<sequence length="207" mass="22749">MTPSSAPARRDASRVSRDARSERTRSRLEAGLTAALQETDDPSVGLVCERARVARSTFYTHFASLDDLAESLLGEIFDTLFALDVTRRRAGALTRAEIYDIGLAALVDAVMGKREIFLWAFGETSQTTGRLLTRLTKDLRDTIRAERGDASESFLDIAGDYIAAGFVYAIARWMEGHGGRDAPEITAADRAELLSSIRELSPSWFLA</sequence>
<name>A0ABU1SCU8_9MICO</name>
<comment type="caution">
    <text evidence="2">The sequence shown here is derived from an EMBL/GenBank/DDBJ whole genome shotgun (WGS) entry which is preliminary data.</text>
</comment>
<dbReference type="RefSeq" id="WP_310020229.1">
    <property type="nucleotide sequence ID" value="NZ_JAVDUM010000008.1"/>
</dbReference>
<evidence type="ECO:0000313" key="3">
    <source>
        <dbReference type="Proteomes" id="UP001259347"/>
    </source>
</evidence>
<dbReference type="Gene3D" id="1.10.357.10">
    <property type="entry name" value="Tetracycline Repressor, domain 2"/>
    <property type="match status" value="1"/>
</dbReference>
<evidence type="ECO:0000256" key="1">
    <source>
        <dbReference type="SAM" id="MobiDB-lite"/>
    </source>
</evidence>
<organism evidence="2 3">
    <name type="scientific">Microbacterium resistens</name>
    <dbReference type="NCBI Taxonomy" id="156977"/>
    <lineage>
        <taxon>Bacteria</taxon>
        <taxon>Bacillati</taxon>
        <taxon>Actinomycetota</taxon>
        <taxon>Actinomycetes</taxon>
        <taxon>Micrococcales</taxon>
        <taxon>Microbacteriaceae</taxon>
        <taxon>Microbacterium</taxon>
    </lineage>
</organism>
<accession>A0ABU1SCU8</accession>